<evidence type="ECO:0000256" key="9">
    <source>
        <dbReference type="ARBA" id="ARBA00023303"/>
    </source>
</evidence>
<dbReference type="PRINTS" id="PR01264">
    <property type="entry name" value="MECHCHANNEL"/>
</dbReference>
<dbReference type="NCBIfam" id="NF001843">
    <property type="entry name" value="PRK00567.1-4"/>
    <property type="match status" value="1"/>
</dbReference>
<feature type="transmembrane region" description="Helical" evidence="10">
    <location>
        <begin position="21"/>
        <end position="39"/>
    </location>
</feature>
<comment type="subunit">
    <text evidence="10">Homopentamer.</text>
</comment>
<keyword evidence="6 10" id="KW-1133">Transmembrane helix</keyword>
<keyword evidence="5 10" id="KW-0812">Transmembrane</keyword>
<gene>
    <name evidence="10" type="primary">mscL</name>
    <name evidence="11" type="ORF">ET33_22410</name>
</gene>
<dbReference type="PANTHER" id="PTHR30266:SF2">
    <property type="entry name" value="LARGE-CONDUCTANCE MECHANOSENSITIVE CHANNEL"/>
    <property type="match status" value="1"/>
</dbReference>
<evidence type="ECO:0000256" key="10">
    <source>
        <dbReference type="HAMAP-Rule" id="MF_00115"/>
    </source>
</evidence>
<keyword evidence="3 10" id="KW-0813">Transport</keyword>
<evidence type="ECO:0000256" key="7">
    <source>
        <dbReference type="ARBA" id="ARBA00023065"/>
    </source>
</evidence>
<dbReference type="GO" id="GO:0005886">
    <property type="term" value="C:plasma membrane"/>
    <property type="evidence" value="ECO:0007669"/>
    <property type="project" value="UniProtKB-SubCell"/>
</dbReference>
<comment type="caution">
    <text evidence="11">The sequence shown here is derived from an EMBL/GenBank/DDBJ whole genome shotgun (WGS) entry which is preliminary data.</text>
</comment>
<dbReference type="InterPro" id="IPR036019">
    <property type="entry name" value="MscL_channel"/>
</dbReference>
<dbReference type="Gene3D" id="1.10.1200.120">
    <property type="entry name" value="Large-conductance mechanosensitive channel, MscL, domain 1"/>
    <property type="match status" value="1"/>
</dbReference>
<dbReference type="Pfam" id="PF01741">
    <property type="entry name" value="MscL"/>
    <property type="match status" value="1"/>
</dbReference>
<dbReference type="PANTHER" id="PTHR30266">
    <property type="entry name" value="MECHANOSENSITIVE CHANNEL MSCL"/>
    <property type="match status" value="1"/>
</dbReference>
<dbReference type="EMBL" id="JNVM01000033">
    <property type="protein sequence ID" value="KEQ22659.1"/>
    <property type="molecule type" value="Genomic_DNA"/>
</dbReference>
<keyword evidence="8 10" id="KW-0472">Membrane</keyword>
<keyword evidence="7 10" id="KW-0406">Ion transport</keyword>
<organism evidence="11 12">
    <name type="scientific">Paenibacillus tyrfis</name>
    <dbReference type="NCBI Taxonomy" id="1501230"/>
    <lineage>
        <taxon>Bacteria</taxon>
        <taxon>Bacillati</taxon>
        <taxon>Bacillota</taxon>
        <taxon>Bacilli</taxon>
        <taxon>Bacillales</taxon>
        <taxon>Paenibacillaceae</taxon>
        <taxon>Paenibacillus</taxon>
    </lineage>
</organism>
<evidence type="ECO:0000313" key="11">
    <source>
        <dbReference type="EMBL" id="KEQ22659.1"/>
    </source>
</evidence>
<evidence type="ECO:0000313" key="12">
    <source>
        <dbReference type="Proteomes" id="UP000028123"/>
    </source>
</evidence>
<reference evidence="11 12" key="1">
    <citation type="submission" date="2014-06" db="EMBL/GenBank/DDBJ databases">
        <title>Draft genome sequence of Paenibacillus sp. MSt1.</title>
        <authorList>
            <person name="Aw Y.K."/>
            <person name="Ong K.S."/>
            <person name="Gan H.M."/>
            <person name="Lee S.M."/>
        </authorList>
    </citation>
    <scope>NUCLEOTIDE SEQUENCE [LARGE SCALE GENOMIC DNA]</scope>
    <source>
        <strain evidence="11 12">MSt1</strain>
    </source>
</reference>
<evidence type="ECO:0000256" key="8">
    <source>
        <dbReference type="ARBA" id="ARBA00023136"/>
    </source>
</evidence>
<keyword evidence="4 10" id="KW-1003">Cell membrane</keyword>
<dbReference type="AlphaFoldDB" id="A0A081NW36"/>
<dbReference type="GO" id="GO:0008381">
    <property type="term" value="F:mechanosensitive monoatomic ion channel activity"/>
    <property type="evidence" value="ECO:0007669"/>
    <property type="project" value="UniProtKB-UniRule"/>
</dbReference>
<dbReference type="Proteomes" id="UP000028123">
    <property type="component" value="Unassembled WGS sequence"/>
</dbReference>
<dbReference type="OrthoDB" id="9810350at2"/>
<feature type="transmembrane region" description="Helical" evidence="10">
    <location>
        <begin position="84"/>
        <end position="105"/>
    </location>
</feature>
<keyword evidence="12" id="KW-1185">Reference proteome</keyword>
<dbReference type="NCBIfam" id="TIGR00220">
    <property type="entry name" value="mscL"/>
    <property type="match status" value="1"/>
</dbReference>
<accession>A0A081NW36</accession>
<keyword evidence="9 10" id="KW-0407">Ion channel</keyword>
<comment type="similarity">
    <text evidence="2 10">Belongs to the MscL family.</text>
</comment>
<evidence type="ECO:0000256" key="1">
    <source>
        <dbReference type="ARBA" id="ARBA00004651"/>
    </source>
</evidence>
<evidence type="ECO:0000256" key="6">
    <source>
        <dbReference type="ARBA" id="ARBA00022989"/>
    </source>
</evidence>
<evidence type="ECO:0000256" key="3">
    <source>
        <dbReference type="ARBA" id="ARBA00022448"/>
    </source>
</evidence>
<comment type="function">
    <text evidence="10">Channel that opens in response to stretch forces in the membrane lipid bilayer. May participate in the regulation of osmotic pressure changes within the cell.</text>
</comment>
<dbReference type="InterPro" id="IPR001185">
    <property type="entry name" value="MS_channel"/>
</dbReference>
<comment type="subcellular location">
    <subcellularLocation>
        <location evidence="1 10">Cell membrane</location>
        <topology evidence="1 10">Multi-pass membrane protein</topology>
    </subcellularLocation>
</comment>
<protein>
    <recommendedName>
        <fullName evidence="10">Large-conductance mechanosensitive channel</fullName>
    </recommendedName>
</protein>
<dbReference type="HAMAP" id="MF_00115">
    <property type="entry name" value="MscL"/>
    <property type="match status" value="1"/>
</dbReference>
<dbReference type="InterPro" id="IPR037673">
    <property type="entry name" value="MSC/AndL"/>
</dbReference>
<dbReference type="InterPro" id="IPR019823">
    <property type="entry name" value="Mechanosensitive_channel_CS"/>
</dbReference>
<evidence type="ECO:0000256" key="2">
    <source>
        <dbReference type="ARBA" id="ARBA00007254"/>
    </source>
</evidence>
<evidence type="ECO:0000256" key="5">
    <source>
        <dbReference type="ARBA" id="ARBA00022692"/>
    </source>
</evidence>
<proteinExistence type="inferred from homology"/>
<dbReference type="PROSITE" id="PS01327">
    <property type="entry name" value="MSCL"/>
    <property type="match status" value="1"/>
</dbReference>
<sequence length="157" mass="17244">MPSKILKEFKEFAIKGNMIDLAIGVIIGGAFGKVVTSIVNDLVMPPIGLLLGKVNFNNLFISLDGNSYATLDEAKKAGAATFNYGLFLSTLLDFLIVSFVIFIAVKQINRFRRKEEVKPDPKENIKECPECLSEIPKKASRCKYCTAVLEAPAAERA</sequence>
<name>A0A081NW36_9BACL</name>
<evidence type="ECO:0000256" key="4">
    <source>
        <dbReference type="ARBA" id="ARBA00022475"/>
    </source>
</evidence>
<dbReference type="eggNOG" id="COG1970">
    <property type="taxonomic scope" value="Bacteria"/>
</dbReference>
<dbReference type="SUPFAM" id="SSF81330">
    <property type="entry name" value="Gated mechanosensitive channel"/>
    <property type="match status" value="1"/>
</dbReference>
<dbReference type="NCBIfam" id="NF010557">
    <property type="entry name" value="PRK13952.1"/>
    <property type="match status" value="1"/>
</dbReference>